<evidence type="ECO:0000313" key="1">
    <source>
        <dbReference type="Proteomes" id="UP000036681"/>
    </source>
</evidence>
<organism evidence="1 2">
    <name type="scientific">Ascaris lumbricoides</name>
    <name type="common">Giant roundworm</name>
    <dbReference type="NCBI Taxonomy" id="6252"/>
    <lineage>
        <taxon>Eukaryota</taxon>
        <taxon>Metazoa</taxon>
        <taxon>Ecdysozoa</taxon>
        <taxon>Nematoda</taxon>
        <taxon>Chromadorea</taxon>
        <taxon>Rhabditida</taxon>
        <taxon>Spirurina</taxon>
        <taxon>Ascaridomorpha</taxon>
        <taxon>Ascaridoidea</taxon>
        <taxon>Ascarididae</taxon>
        <taxon>Ascaris</taxon>
    </lineage>
</organism>
<keyword evidence="1" id="KW-1185">Reference proteome</keyword>
<dbReference type="WBParaSite" id="ALUE_0000634701-mRNA-1">
    <property type="protein sequence ID" value="ALUE_0000634701-mRNA-1"/>
    <property type="gene ID" value="ALUE_0000634701"/>
</dbReference>
<sequence length="102" mass="11898">MISPLSLPHRLYLKEAKHFIEAQLNLWIGVVLRHERTAQALTSDGRLLLISRLRENPLQSARQTQTVVRLLLRRGFLFVIKQSIASITTHCEYTRDYARDFP</sequence>
<evidence type="ECO:0000313" key="2">
    <source>
        <dbReference type="WBParaSite" id="ALUE_0000634701-mRNA-1"/>
    </source>
</evidence>
<name>A0A0M3HUA1_ASCLU</name>
<accession>A0A0M3HUA1</accession>
<dbReference type="Proteomes" id="UP000036681">
    <property type="component" value="Unplaced"/>
</dbReference>
<reference evidence="2" key="1">
    <citation type="submission" date="2017-02" db="UniProtKB">
        <authorList>
            <consortium name="WormBaseParasite"/>
        </authorList>
    </citation>
    <scope>IDENTIFICATION</scope>
</reference>
<proteinExistence type="predicted"/>
<dbReference type="AlphaFoldDB" id="A0A0M3HUA1"/>
<protein>
    <submittedName>
        <fullName evidence="2">DUF4388 domain-containing protein</fullName>
    </submittedName>
</protein>